<comment type="caution">
    <text evidence="1">The sequence shown here is derived from an EMBL/GenBank/DDBJ whole genome shotgun (WGS) entry which is preliminary data.</text>
</comment>
<accession>A0ABM9DZP0</accession>
<protein>
    <submittedName>
        <fullName evidence="1">Uncharacterized protein</fullName>
    </submittedName>
</protein>
<sequence length="294" mass="31599">MMPTAHLPAKVRSGSACCSCDQRILPNPVTLVTLSISLSVLSCLTNKQQVAMVRRQTAKEKRDDGTAARRAMNTLPIVSPLARLSGLERGDQAFRHANELRAGAFGADALQADTGAFKQQRQCIGKKLCLADAGIPTQADETVALSLLEFLDYPTGRMVGLAQLDGGVGHVATAAVHHQAIGCHPDPGVQLRKLVARMLGLELLPHRIGAACGRPQALDDQIVLRLEMTVERHLVGTGGLSDRVDTDALDAMLVEHIPCRLQDAIPGADALRSAVFHQNLLGFRGFRKIPRYTS</sequence>
<organism evidence="1 2">
    <name type="scientific">Mesorhizobium escarrei</name>
    <dbReference type="NCBI Taxonomy" id="666018"/>
    <lineage>
        <taxon>Bacteria</taxon>
        <taxon>Pseudomonadati</taxon>
        <taxon>Pseudomonadota</taxon>
        <taxon>Alphaproteobacteria</taxon>
        <taxon>Hyphomicrobiales</taxon>
        <taxon>Phyllobacteriaceae</taxon>
        <taxon>Mesorhizobium</taxon>
    </lineage>
</organism>
<dbReference type="Proteomes" id="UP001153050">
    <property type="component" value="Unassembled WGS sequence"/>
</dbReference>
<reference evidence="1 2" key="1">
    <citation type="submission" date="2022-03" db="EMBL/GenBank/DDBJ databases">
        <authorList>
            <person name="Brunel B."/>
        </authorList>
    </citation>
    <scope>NUCLEOTIDE SEQUENCE [LARGE SCALE GENOMIC DNA]</scope>
    <source>
        <strain evidence="1">STM5069sample</strain>
    </source>
</reference>
<gene>
    <name evidence="1" type="ORF">MES5069_30126</name>
</gene>
<evidence type="ECO:0000313" key="1">
    <source>
        <dbReference type="EMBL" id="CAH2401696.1"/>
    </source>
</evidence>
<dbReference type="EMBL" id="CAKXZT010000124">
    <property type="protein sequence ID" value="CAH2401696.1"/>
    <property type="molecule type" value="Genomic_DNA"/>
</dbReference>
<evidence type="ECO:0000313" key="2">
    <source>
        <dbReference type="Proteomes" id="UP001153050"/>
    </source>
</evidence>
<name>A0ABM9DZP0_9HYPH</name>
<keyword evidence="2" id="KW-1185">Reference proteome</keyword>
<proteinExistence type="predicted"/>